<dbReference type="SMART" id="SM00945">
    <property type="entry name" value="ProQ"/>
    <property type="match status" value="1"/>
</dbReference>
<proteinExistence type="predicted"/>
<dbReference type="GO" id="GO:0010608">
    <property type="term" value="P:post-transcriptional regulation of gene expression"/>
    <property type="evidence" value="ECO:0007669"/>
    <property type="project" value="InterPro"/>
</dbReference>
<dbReference type="GO" id="GO:0034057">
    <property type="term" value="F:RNA strand-exchange activity"/>
    <property type="evidence" value="ECO:0007669"/>
    <property type="project" value="InterPro"/>
</dbReference>
<dbReference type="InterPro" id="IPR016103">
    <property type="entry name" value="ProQ/FinO"/>
</dbReference>
<dbReference type="Proteomes" id="UP000521868">
    <property type="component" value="Unassembled WGS sequence"/>
</dbReference>
<reference evidence="6 7" key="1">
    <citation type="journal article" date="2020" name="Nature">
        <title>Bacterial chemolithoautotrophy via manganese oxidation.</title>
        <authorList>
            <person name="Yu H."/>
            <person name="Leadbetter J.R."/>
        </authorList>
    </citation>
    <scope>NUCLEOTIDE SEQUENCE [LARGE SCALE GENOMIC DNA]</scope>
    <source>
        <strain evidence="6 7">RBP-1</strain>
    </source>
</reference>
<keyword evidence="7" id="KW-1185">Reference proteome</keyword>
<feature type="domain" description="ProQ/FinO" evidence="5">
    <location>
        <begin position="39"/>
        <end position="149"/>
    </location>
</feature>
<dbReference type="RefSeq" id="WP_168109324.1">
    <property type="nucleotide sequence ID" value="NZ_VTOX01000009.1"/>
</dbReference>
<dbReference type="Gene3D" id="1.10.1710.10">
    <property type="entry name" value="ProQ/FinO domain"/>
    <property type="match status" value="1"/>
</dbReference>
<sequence length="236" mass="25770">MNESPTADQPAIDAAQQAAPAPAVDPQAPPPREKKRGAARAAEVQPTLEKLAGFYPHLFGAVFRPLKRGIFQDLLEAHPDAFDKDALKEALSFHTRSSRYLTAVAAGQQRHDLQGQPVEAMAPEHVHHALLEVFRRRQARGGEDLRPKLRDRIVQAFEASGLSAEDYGQLVRGRDESANALLDEALAIAAERRAKDEALLRAFEASGGASVEAFAQMYGLDPRAAAASLQRARRRK</sequence>
<gene>
    <name evidence="6" type="ORF">RAMLITH_20490</name>
</gene>
<dbReference type="SUPFAM" id="SSF48657">
    <property type="entry name" value="FinO-like"/>
    <property type="match status" value="1"/>
</dbReference>
<dbReference type="GO" id="GO:0033592">
    <property type="term" value="F:RNA strand annealing activity"/>
    <property type="evidence" value="ECO:0007669"/>
    <property type="project" value="InterPro"/>
</dbReference>
<evidence type="ECO:0000256" key="1">
    <source>
        <dbReference type="ARBA" id="ARBA00022490"/>
    </source>
</evidence>
<accession>A0A7X6I8E5</accession>
<evidence type="ECO:0000259" key="5">
    <source>
        <dbReference type="SMART" id="SM00945"/>
    </source>
</evidence>
<dbReference type="AlphaFoldDB" id="A0A7X6I8E5"/>
<keyword evidence="1" id="KW-0963">Cytoplasm</keyword>
<comment type="caution">
    <text evidence="6">The sequence shown here is derived from an EMBL/GenBank/DDBJ whole genome shotgun (WGS) entry which is preliminary data.</text>
</comment>
<evidence type="ECO:0000313" key="7">
    <source>
        <dbReference type="Proteomes" id="UP000521868"/>
    </source>
</evidence>
<protein>
    <recommendedName>
        <fullName evidence="5">ProQ/FinO domain-containing protein</fullName>
    </recommendedName>
</protein>
<dbReference type="PANTHER" id="PTHR38106">
    <property type="entry name" value="RNA CHAPERONE PROQ"/>
    <property type="match status" value="1"/>
</dbReference>
<feature type="region of interest" description="Disordered" evidence="4">
    <location>
        <begin position="1"/>
        <end position="42"/>
    </location>
</feature>
<keyword evidence="2" id="KW-0694">RNA-binding</keyword>
<dbReference type="PANTHER" id="PTHR38106:SF1">
    <property type="entry name" value="RNA CHAPERONE PROQ"/>
    <property type="match status" value="1"/>
</dbReference>
<dbReference type="GO" id="GO:0005829">
    <property type="term" value="C:cytosol"/>
    <property type="evidence" value="ECO:0007669"/>
    <property type="project" value="TreeGrafter"/>
</dbReference>
<keyword evidence="3" id="KW-0143">Chaperone</keyword>
<evidence type="ECO:0000313" key="6">
    <source>
        <dbReference type="EMBL" id="NKE68199.1"/>
    </source>
</evidence>
<dbReference type="InterPro" id="IPR023529">
    <property type="entry name" value="ProQ"/>
</dbReference>
<dbReference type="InterPro" id="IPR036442">
    <property type="entry name" value="ProQ/FinO_sf"/>
</dbReference>
<dbReference type="Pfam" id="PF04352">
    <property type="entry name" value="ProQ"/>
    <property type="match status" value="1"/>
</dbReference>
<feature type="compositionally biased region" description="Low complexity" evidence="4">
    <location>
        <begin position="7"/>
        <end position="26"/>
    </location>
</feature>
<organism evidence="6 7">
    <name type="scientific">Ramlibacter lithotrophicus</name>
    <dbReference type="NCBI Taxonomy" id="2606681"/>
    <lineage>
        <taxon>Bacteria</taxon>
        <taxon>Pseudomonadati</taxon>
        <taxon>Pseudomonadota</taxon>
        <taxon>Betaproteobacteria</taxon>
        <taxon>Burkholderiales</taxon>
        <taxon>Comamonadaceae</taxon>
        <taxon>Ramlibacter</taxon>
    </lineage>
</organism>
<name>A0A7X6I8E5_9BURK</name>
<evidence type="ECO:0000256" key="3">
    <source>
        <dbReference type="ARBA" id="ARBA00023186"/>
    </source>
</evidence>
<dbReference type="EMBL" id="VTOX01000009">
    <property type="protein sequence ID" value="NKE68199.1"/>
    <property type="molecule type" value="Genomic_DNA"/>
</dbReference>
<evidence type="ECO:0000256" key="2">
    <source>
        <dbReference type="ARBA" id="ARBA00022884"/>
    </source>
</evidence>
<evidence type="ECO:0000256" key="4">
    <source>
        <dbReference type="SAM" id="MobiDB-lite"/>
    </source>
</evidence>